<dbReference type="PROSITE" id="PS50850">
    <property type="entry name" value="MFS"/>
    <property type="match status" value="1"/>
</dbReference>
<keyword evidence="3 5" id="KW-1133">Transmembrane helix</keyword>
<sequence length="905" mass="98384">MSALDQGPTNLLDSTYGAMLVGVLFAAFFQGLLTVQAFNYFDNFPNDRLRIKLMVITVVIMDTVHLILICKAAYINLVTNWGVIDHLMTSPIELNLHIIFTAISVFIAQAFFLERIWKFSHKNIWIMLALVIPAIVPYVLEIHITVLVVGNTSVTVYSKHANEAIGMFVTGAFADFLIALTTYYYLRKEKSAFQSTRSVVSRAIHMVVATGLATSMIALGSVIGYFAGHEAAFYYIAIHFQLGRTYTNALLATLNSRQSMRQMLHTDAFKSLPVELRGVNSHTRTGTLVEDRSNIVCLVQEQTESDGMVNSMNKPSNGSAGYDLPTKIDVYFRHTHQLSAELQALRNEGTAPQVGLLPTTMSPMADDSPPSDNERTTPIFLNSKEEIQSDAEKQAVIVSTVPQPNQELPSALNLALIMVSLCLALFLFALDNTIISTAIPKITATFNSVDDVGCYLLTTASFQLIFGRLYNISVKRTFILAIGVFELGSLLCGVARNSTTLIVGRAIAGLGGAGIFSGCLIVIAHSVTLQQRPVYSSLVGATWGIASVTGPLLGGAFTDRVSWRWCFYINLPIGAVVVLFMFLFFKEPRLERPSGGGFLKQLKSFDPIGTLLFIPGIICLLLVLQWGGSMFAWHNARIIALFVLFGVLILSFIAVQYRMRENATIPPRIIKIRTIWAGAFFSATIMGAFFTLLFYLPIWFQATKGDTAVQSGIRILPFIISSVIAPILSGAIVTHTGYYNPFMILASIITAISCGLVTTLSVDSNPAHYIGYQFLAGFGIGLGIQQTAIAAQNVLDMADTPTGIVIVIFTQSMGGALAVAIANNLFLNKLLSSLPEFAPDLDPQTVISLGPTNLQANISADVLPGVLKAYNAAVVDAFFVCVVSASLSILGSGLVEWKSLKRNVS</sequence>
<dbReference type="FunFam" id="1.20.1250.20:FF:000196">
    <property type="entry name" value="MFS toxin efflux pump (AflT)"/>
    <property type="match status" value="1"/>
</dbReference>
<dbReference type="FunCoup" id="A0A409YEB1">
    <property type="interactions" value="18"/>
</dbReference>
<feature type="transmembrane region" description="Helical" evidence="5">
    <location>
        <begin position="502"/>
        <end position="523"/>
    </location>
</feature>
<dbReference type="InterPro" id="IPR020846">
    <property type="entry name" value="MFS_dom"/>
</dbReference>
<dbReference type="GO" id="GO:0022857">
    <property type="term" value="F:transmembrane transporter activity"/>
    <property type="evidence" value="ECO:0007669"/>
    <property type="project" value="InterPro"/>
</dbReference>
<dbReference type="SUPFAM" id="SSF103473">
    <property type="entry name" value="MFS general substrate transporter"/>
    <property type="match status" value="1"/>
</dbReference>
<dbReference type="PANTHER" id="PTHR23501:SF199">
    <property type="entry name" value="MFS EFFLUX TRANSPORTER INPD-RELATED"/>
    <property type="match status" value="1"/>
</dbReference>
<feature type="transmembrane region" description="Helical" evidence="5">
    <location>
        <begin position="53"/>
        <end position="74"/>
    </location>
</feature>
<evidence type="ECO:0000313" key="8">
    <source>
        <dbReference type="Proteomes" id="UP000284842"/>
    </source>
</evidence>
<dbReference type="PANTHER" id="PTHR23501">
    <property type="entry name" value="MAJOR FACILITATOR SUPERFAMILY"/>
    <property type="match status" value="1"/>
</dbReference>
<feature type="transmembrane region" description="Helical" evidence="5">
    <location>
        <begin position="715"/>
        <end position="735"/>
    </location>
</feature>
<dbReference type="Proteomes" id="UP000284842">
    <property type="component" value="Unassembled WGS sequence"/>
</dbReference>
<evidence type="ECO:0000256" key="2">
    <source>
        <dbReference type="ARBA" id="ARBA00022692"/>
    </source>
</evidence>
<keyword evidence="8" id="KW-1185">Reference proteome</keyword>
<dbReference type="OrthoDB" id="10021397at2759"/>
<evidence type="ECO:0000256" key="1">
    <source>
        <dbReference type="ARBA" id="ARBA00004141"/>
    </source>
</evidence>
<dbReference type="CDD" id="cd17502">
    <property type="entry name" value="MFS_Azr1_MDR_like"/>
    <property type="match status" value="1"/>
</dbReference>
<dbReference type="Gene3D" id="1.20.1720.10">
    <property type="entry name" value="Multidrug resistance protein D"/>
    <property type="match status" value="1"/>
</dbReference>
<organism evidence="7 8">
    <name type="scientific">Panaeolus cyanescens</name>
    <dbReference type="NCBI Taxonomy" id="181874"/>
    <lineage>
        <taxon>Eukaryota</taxon>
        <taxon>Fungi</taxon>
        <taxon>Dikarya</taxon>
        <taxon>Basidiomycota</taxon>
        <taxon>Agaricomycotina</taxon>
        <taxon>Agaricomycetes</taxon>
        <taxon>Agaricomycetidae</taxon>
        <taxon>Agaricales</taxon>
        <taxon>Agaricineae</taxon>
        <taxon>Galeropsidaceae</taxon>
        <taxon>Panaeolus</taxon>
    </lineage>
</organism>
<dbReference type="InterPro" id="IPR045339">
    <property type="entry name" value="DUF6534"/>
</dbReference>
<feature type="domain" description="Major facilitator superfamily (MFS) profile" evidence="6">
    <location>
        <begin position="417"/>
        <end position="900"/>
    </location>
</feature>
<name>A0A409YEB1_9AGAR</name>
<feature type="transmembrane region" description="Helical" evidence="5">
    <location>
        <begin position="605"/>
        <end position="626"/>
    </location>
</feature>
<dbReference type="Pfam" id="PF07690">
    <property type="entry name" value="MFS_1"/>
    <property type="match status" value="1"/>
</dbReference>
<dbReference type="InterPro" id="IPR036259">
    <property type="entry name" value="MFS_trans_sf"/>
</dbReference>
<evidence type="ECO:0000256" key="4">
    <source>
        <dbReference type="ARBA" id="ARBA00023136"/>
    </source>
</evidence>
<dbReference type="FunFam" id="1.20.1720.10:FF:000012">
    <property type="entry name" value="MFS toxin efflux pump (AflT)"/>
    <property type="match status" value="1"/>
</dbReference>
<gene>
    <name evidence="7" type="ORF">CVT24_006339</name>
</gene>
<comment type="subcellular location">
    <subcellularLocation>
        <location evidence="1">Membrane</location>
        <topology evidence="1">Multi-pass membrane protein</topology>
    </subcellularLocation>
</comment>
<comment type="caution">
    <text evidence="7">The sequence shown here is derived from an EMBL/GenBank/DDBJ whole genome shotgun (WGS) entry which is preliminary data.</text>
</comment>
<protein>
    <recommendedName>
        <fullName evidence="6">Major facilitator superfamily (MFS) profile domain-containing protein</fullName>
    </recommendedName>
</protein>
<dbReference type="GO" id="GO:0005886">
    <property type="term" value="C:plasma membrane"/>
    <property type="evidence" value="ECO:0007669"/>
    <property type="project" value="TreeGrafter"/>
</dbReference>
<feature type="transmembrane region" description="Helical" evidence="5">
    <location>
        <begin position="207"/>
        <end position="227"/>
    </location>
</feature>
<dbReference type="AlphaFoldDB" id="A0A409YEB1"/>
<feature type="transmembrane region" description="Helical" evidence="5">
    <location>
        <begin position="565"/>
        <end position="585"/>
    </location>
</feature>
<feature type="transmembrane region" description="Helical" evidence="5">
    <location>
        <begin position="675"/>
        <end position="695"/>
    </location>
</feature>
<proteinExistence type="predicted"/>
<dbReference type="InterPro" id="IPR011701">
    <property type="entry name" value="MFS"/>
</dbReference>
<feature type="transmembrane region" description="Helical" evidence="5">
    <location>
        <begin position="20"/>
        <end position="41"/>
    </location>
</feature>
<feature type="transmembrane region" description="Helical" evidence="5">
    <location>
        <begin position="535"/>
        <end position="553"/>
    </location>
</feature>
<reference evidence="7 8" key="1">
    <citation type="journal article" date="2018" name="Evol. Lett.">
        <title>Horizontal gene cluster transfer increased hallucinogenic mushroom diversity.</title>
        <authorList>
            <person name="Reynolds H.T."/>
            <person name="Vijayakumar V."/>
            <person name="Gluck-Thaler E."/>
            <person name="Korotkin H.B."/>
            <person name="Matheny P.B."/>
            <person name="Slot J.C."/>
        </authorList>
    </citation>
    <scope>NUCLEOTIDE SEQUENCE [LARGE SCALE GENOMIC DNA]</scope>
    <source>
        <strain evidence="7 8">2629</strain>
    </source>
</reference>
<feature type="transmembrane region" description="Helical" evidence="5">
    <location>
        <begin position="742"/>
        <end position="760"/>
    </location>
</feature>
<feature type="transmembrane region" description="Helical" evidence="5">
    <location>
        <begin position="125"/>
        <end position="144"/>
    </location>
</feature>
<evidence type="ECO:0000256" key="5">
    <source>
        <dbReference type="SAM" id="Phobius"/>
    </source>
</evidence>
<evidence type="ECO:0000313" key="7">
    <source>
        <dbReference type="EMBL" id="PPR01337.1"/>
    </source>
</evidence>
<feature type="transmembrane region" description="Helical" evidence="5">
    <location>
        <begin position="872"/>
        <end position="895"/>
    </location>
</feature>
<feature type="transmembrane region" description="Helical" evidence="5">
    <location>
        <begin position="411"/>
        <end position="430"/>
    </location>
</feature>
<feature type="transmembrane region" description="Helical" evidence="5">
    <location>
        <begin position="164"/>
        <end position="186"/>
    </location>
</feature>
<dbReference type="EMBL" id="NHTK01001255">
    <property type="protein sequence ID" value="PPR01337.1"/>
    <property type="molecule type" value="Genomic_DNA"/>
</dbReference>
<feature type="transmembrane region" description="Helical" evidence="5">
    <location>
        <begin position="478"/>
        <end position="496"/>
    </location>
</feature>
<feature type="transmembrane region" description="Helical" evidence="5">
    <location>
        <begin position="772"/>
        <end position="791"/>
    </location>
</feature>
<accession>A0A409YEB1</accession>
<feature type="transmembrane region" description="Helical" evidence="5">
    <location>
        <begin position="638"/>
        <end position="655"/>
    </location>
</feature>
<keyword evidence="2 5" id="KW-0812">Transmembrane</keyword>
<evidence type="ECO:0000256" key="3">
    <source>
        <dbReference type="ARBA" id="ARBA00022989"/>
    </source>
</evidence>
<dbReference type="Pfam" id="PF20152">
    <property type="entry name" value="DUF6534"/>
    <property type="match status" value="1"/>
</dbReference>
<dbReference type="InParanoid" id="A0A409YEB1"/>
<keyword evidence="4 5" id="KW-0472">Membrane</keyword>
<dbReference type="Gene3D" id="1.20.1250.20">
    <property type="entry name" value="MFS general substrate transporter like domains"/>
    <property type="match status" value="1"/>
</dbReference>
<evidence type="ECO:0000259" key="6">
    <source>
        <dbReference type="PROSITE" id="PS50850"/>
    </source>
</evidence>
<feature type="transmembrane region" description="Helical" evidence="5">
    <location>
        <begin position="803"/>
        <end position="827"/>
    </location>
</feature>
<feature type="transmembrane region" description="Helical" evidence="5">
    <location>
        <begin position="94"/>
        <end position="113"/>
    </location>
</feature>